<feature type="domain" description="Sulfotransferase" evidence="3">
    <location>
        <begin position="25"/>
        <end position="276"/>
    </location>
</feature>
<dbReference type="Gene3D" id="3.40.50.300">
    <property type="entry name" value="P-loop containing nucleotide triphosphate hydrolases"/>
    <property type="match status" value="1"/>
</dbReference>
<evidence type="ECO:0000256" key="1">
    <source>
        <dbReference type="ARBA" id="ARBA00005771"/>
    </source>
</evidence>
<dbReference type="SUPFAM" id="SSF52540">
    <property type="entry name" value="P-loop containing nucleoside triphosphate hydrolases"/>
    <property type="match status" value="1"/>
</dbReference>
<dbReference type="RefSeq" id="WP_043962159.1">
    <property type="nucleotide sequence ID" value="NZ_JXSX01000001.1"/>
</dbReference>
<dbReference type="PATRIC" id="fig|47853.6.peg.1720"/>
<evidence type="ECO:0000313" key="4">
    <source>
        <dbReference type="EMBL" id="KIR65378.1"/>
    </source>
</evidence>
<dbReference type="InterPro" id="IPR000863">
    <property type="entry name" value="Sulfotransferase_dom"/>
</dbReference>
<keyword evidence="2 4" id="KW-0808">Transferase</keyword>
<dbReference type="AlphaFoldDB" id="A0A0D0VXB0"/>
<dbReference type="EMBL" id="JXSX01000001">
    <property type="protein sequence ID" value="KIR65378.1"/>
    <property type="molecule type" value="Genomic_DNA"/>
</dbReference>
<dbReference type="Pfam" id="PF00685">
    <property type="entry name" value="Sulfotransfer_1"/>
    <property type="match status" value="1"/>
</dbReference>
<dbReference type="PANTHER" id="PTHR11783">
    <property type="entry name" value="SULFOTRANSFERASE SULT"/>
    <property type="match status" value="1"/>
</dbReference>
<keyword evidence="5" id="KW-1185">Reference proteome</keyword>
<accession>A0A0D0VXB0</accession>
<organism evidence="4 5">
    <name type="scientific">Micromonospora haikouensis</name>
    <dbReference type="NCBI Taxonomy" id="686309"/>
    <lineage>
        <taxon>Bacteria</taxon>
        <taxon>Bacillati</taxon>
        <taxon>Actinomycetota</taxon>
        <taxon>Actinomycetes</taxon>
        <taxon>Micromonosporales</taxon>
        <taxon>Micromonosporaceae</taxon>
        <taxon>Micromonospora</taxon>
    </lineage>
</organism>
<name>A0A0D0VXB0_9ACTN</name>
<dbReference type="GO" id="GO:0008146">
    <property type="term" value="F:sulfotransferase activity"/>
    <property type="evidence" value="ECO:0007669"/>
    <property type="project" value="InterPro"/>
</dbReference>
<dbReference type="GeneID" id="301304095"/>
<dbReference type="OrthoDB" id="3399180at2"/>
<gene>
    <name evidence="4" type="ORF">TK50_08080</name>
</gene>
<reference evidence="4 5" key="1">
    <citation type="submission" date="2015-01" db="EMBL/GenBank/DDBJ databases">
        <title>Sequencing and annotation of Micromonospora carbonacea strain JXNU-1 genome.</title>
        <authorList>
            <person name="Long Z."/>
            <person name="Huang Y."/>
            <person name="Jiang Y."/>
        </authorList>
    </citation>
    <scope>NUCLEOTIDE SEQUENCE [LARGE SCALE GENOMIC DNA]</scope>
    <source>
        <strain evidence="4 5">JXNU-1</strain>
    </source>
</reference>
<evidence type="ECO:0000259" key="3">
    <source>
        <dbReference type="Pfam" id="PF00685"/>
    </source>
</evidence>
<comment type="similarity">
    <text evidence="1">Belongs to the sulfotransferase 1 family.</text>
</comment>
<dbReference type="Proteomes" id="UP000032254">
    <property type="component" value="Unassembled WGS sequence"/>
</dbReference>
<protein>
    <submittedName>
        <fullName evidence="4">Sulfotransferase</fullName>
    </submittedName>
</protein>
<comment type="caution">
    <text evidence="4">The sequence shown here is derived from an EMBL/GenBank/DDBJ whole genome shotgun (WGS) entry which is preliminary data.</text>
</comment>
<proteinExistence type="inferred from homology"/>
<dbReference type="InterPro" id="IPR027417">
    <property type="entry name" value="P-loop_NTPase"/>
</dbReference>
<sequence>MPDAPFRYRSSEEDSARWAGFPFRDGDIVISTRSKSGTTWMQMICALLVFGTPDLPAPLSHLSPWLDWLAEPRDEVYARLAAQRHRRFVKTHTPLDGVPLDDRAHYVVVARHPLDMAVSLWHQSGNLDRARLAELTGRPAPAGPPAPRTPLVESLRRWVDREVDPRAELDSLQGVLWHLGDAWGRRDRPNVTLVHYDDLVADLAGRMRALAGRLGVEVAQPRWPELVEAATFDRMRERADLLVPDPAGVLKDRNAFFRRGRSGQGRELLDAATLARYRARTAALAPPDLLAWLHRDR</sequence>
<evidence type="ECO:0000313" key="5">
    <source>
        <dbReference type="Proteomes" id="UP000032254"/>
    </source>
</evidence>
<evidence type="ECO:0000256" key="2">
    <source>
        <dbReference type="ARBA" id="ARBA00022679"/>
    </source>
</evidence>